<dbReference type="PANTHER" id="PTHR34290">
    <property type="entry name" value="SI:CH73-390P7.2"/>
    <property type="match status" value="1"/>
</dbReference>
<organism evidence="1">
    <name type="scientific">Polaromonas hydrogenivorans</name>
    <dbReference type="NCBI Taxonomy" id="335476"/>
    <lineage>
        <taxon>Bacteria</taxon>
        <taxon>Pseudomonadati</taxon>
        <taxon>Pseudomonadota</taxon>
        <taxon>Betaproteobacteria</taxon>
        <taxon>Burkholderiales</taxon>
        <taxon>Comamonadaceae</taxon>
        <taxon>Polaromonas</taxon>
    </lineage>
</organism>
<dbReference type="EMBL" id="CP157675">
    <property type="protein sequence ID" value="XBP68855.1"/>
    <property type="molecule type" value="Genomic_DNA"/>
</dbReference>
<dbReference type="PANTHER" id="PTHR34290:SF2">
    <property type="entry name" value="OS04G0668800 PROTEIN"/>
    <property type="match status" value="1"/>
</dbReference>
<dbReference type="AlphaFoldDB" id="A0AAU7LMP4"/>
<dbReference type="Pfam" id="PF04134">
    <property type="entry name" value="DCC1-like"/>
    <property type="match status" value="1"/>
</dbReference>
<name>A0AAU7LMP4_9BURK</name>
<gene>
    <name evidence="1" type="ORF">ABLV49_13180</name>
</gene>
<sequence length="170" mass="18735">MNTTNNPTSLGNTRHDRLKAGLIPAIYPLTLYYDGSCPMCHAEMHNLMLRNTGELLAFVDISVPGFSGQPPATTQKDLMTLMHARQADGTVIKGVDVFRLAYAAAGLGWVSALFRLPVVSTVADRLYPYLARYRNRIPRRLVQLAFETAARRAAARAQARQCKAGDACRL</sequence>
<protein>
    <submittedName>
        <fullName evidence="1">DUF393 domain-containing protein</fullName>
    </submittedName>
</protein>
<dbReference type="GO" id="GO:0015035">
    <property type="term" value="F:protein-disulfide reductase activity"/>
    <property type="evidence" value="ECO:0007669"/>
    <property type="project" value="InterPro"/>
</dbReference>
<dbReference type="InterPro" id="IPR007263">
    <property type="entry name" value="DCC1-like"/>
</dbReference>
<reference evidence="1" key="1">
    <citation type="submission" date="2024-05" db="EMBL/GenBank/DDBJ databases">
        <authorList>
            <person name="Bunk B."/>
            <person name="Swiderski J."/>
            <person name="Sproer C."/>
            <person name="Thiel V."/>
        </authorList>
    </citation>
    <scope>NUCLEOTIDE SEQUENCE</scope>
    <source>
        <strain evidence="1">DSM 17735</strain>
    </source>
</reference>
<dbReference type="InterPro" id="IPR044691">
    <property type="entry name" value="DCC1_Trx"/>
</dbReference>
<evidence type="ECO:0000313" key="1">
    <source>
        <dbReference type="EMBL" id="XBP68855.1"/>
    </source>
</evidence>
<accession>A0AAU7LMP4</accession>
<dbReference type="RefSeq" id="WP_349277030.1">
    <property type="nucleotide sequence ID" value="NZ_CBCSCU010000014.1"/>
</dbReference>
<proteinExistence type="predicted"/>